<dbReference type="KEGG" id="nnu:104612946"/>
<feature type="compositionally biased region" description="Basic and acidic residues" evidence="1">
    <location>
        <begin position="552"/>
        <end position="586"/>
    </location>
</feature>
<dbReference type="Proteomes" id="UP000189703">
    <property type="component" value="Unplaced"/>
</dbReference>
<dbReference type="eggNOG" id="ENOG502QQI6">
    <property type="taxonomic scope" value="Eukaryota"/>
</dbReference>
<feature type="region of interest" description="Disordered" evidence="1">
    <location>
        <begin position="984"/>
        <end position="1082"/>
    </location>
</feature>
<feature type="region of interest" description="Disordered" evidence="1">
    <location>
        <begin position="230"/>
        <end position="258"/>
    </location>
</feature>
<proteinExistence type="predicted"/>
<feature type="compositionally biased region" description="Low complexity" evidence="1">
    <location>
        <begin position="306"/>
        <end position="331"/>
    </location>
</feature>
<dbReference type="OMA" id="GASEFSW"/>
<accession>A0A1U8BBZ0</accession>
<dbReference type="OrthoDB" id="1687502at2759"/>
<feature type="compositionally biased region" description="Polar residues" evidence="1">
    <location>
        <begin position="234"/>
        <end position="243"/>
    </location>
</feature>
<dbReference type="RefSeq" id="XP_010278913.1">
    <property type="nucleotide sequence ID" value="XM_010280611.2"/>
</dbReference>
<feature type="region of interest" description="Disordered" evidence="1">
    <location>
        <begin position="275"/>
        <end position="378"/>
    </location>
</feature>
<feature type="compositionally biased region" description="Basic and acidic residues" evidence="1">
    <location>
        <begin position="1008"/>
        <end position="1021"/>
    </location>
</feature>
<dbReference type="RefSeq" id="XP_010278912.1">
    <property type="nucleotide sequence ID" value="XM_010280610.2"/>
</dbReference>
<feature type="compositionally biased region" description="Polar residues" evidence="1">
    <location>
        <begin position="705"/>
        <end position="720"/>
    </location>
</feature>
<dbReference type="PANTHER" id="PTHR31008">
    <property type="entry name" value="COP1-INTERACTING PROTEIN-RELATED"/>
    <property type="match status" value="1"/>
</dbReference>
<sequence>MEGGIDVDAPLDYAAFQIFPDQNRYEAFIYADNKVEKLAFGLLEHLIFHLPEVKDFRPRESGDSFKLQLPANLRSSAWFTKSTLSRFLHIVGAPELIKNATAIKDEMLQLEEARRFHISLYSQGKRDLSGNGETGMPDDNSLKDSGLTLRSEVQNTSSDATKNELLRAMDLRLTALREELLAAFNKIAASTCSTKQLSDLALFAQHFGAIDLRNSFFKYIELYQKNQDADSKNEQSTCLQDSGNDSRKMGDGMPQTCSPVHTIKHVKYGVSPAKVAQLERQSSSESEECSNSSDGDQPSKERSRPLIRSASPRRSASPMRRIQIGRSGSRRATALTIKSLSHFPVRERVSSNRNAPGNSSDEEESDQLQKKPDSNVLRMSVKDAISLFESKQRDQDLHPQRRSSADIIISTNKSVLRRWSAGMGDSSTQCLSENASEGVVQVTPNNLIVGENRKNSMDLMTENNLTAEGVDPVKTAEVDSSVEAGNIRSFNSTDNPTDNAVSQAEAASDRLTASAEWSQQKEAELNQLLMQMMETKPVRYRNMATGNSRSQELTEKKGASYDYYKEKRDERLRGQNSGKRTEKDGQIKAMQEVVDQRKSEMISKTAASAGKKDSLGKPRKSEKNSSPPVQQKKETSKPAISRKPSPKASTLPATRKSWPSTPSPKTTKTITSRTPNGMPSNTPSTRRKPQATPSPTQSSPKVERSQQQQRNINGSQTDTKQGLKKSAEKKQQALVKGGRTTKTKVQPDSGDDTGTVPVKPSFYSKVTKKNSSVVPLESKPFLRKGSRVGTGMGQVIKSKASHSDESLKNSGNLIQADEKEVIDGTPEAVTEQNDKDLAPQVSDSANLEGEDSANIHQKCENTETSDQFAPEVDDNLEKTTDLPVKVPADEESAISSIAWVETEDQHEVPLPCESSTPEITVLKSEEPVVLSNPRVRHSLSQMLQEDSGEPEIMEWGNAENPPSMVYQKDAPKGLRRLLKFARKSRGEANVTGWSSPSVFSEGEEDTEEPKTTSKRNADTLLRKATSQAKSFGQHKPSSGESNNSGNFTINDRLLAQSNQSKFAPESSQKLQDGRISAAATSTKATKSFFSLSTFRSSKSNETKFR</sequence>
<name>A0A1U8BBZ0_NELNU</name>
<feature type="compositionally biased region" description="Basic and acidic residues" evidence="1">
    <location>
        <begin position="610"/>
        <end position="623"/>
    </location>
</feature>
<feature type="compositionally biased region" description="Low complexity" evidence="1">
    <location>
        <begin position="690"/>
        <end position="700"/>
    </location>
</feature>
<keyword evidence="2" id="KW-1185">Reference proteome</keyword>
<organism evidence="2 4">
    <name type="scientific">Nelumbo nucifera</name>
    <name type="common">Sacred lotus</name>
    <dbReference type="NCBI Taxonomy" id="4432"/>
    <lineage>
        <taxon>Eukaryota</taxon>
        <taxon>Viridiplantae</taxon>
        <taxon>Streptophyta</taxon>
        <taxon>Embryophyta</taxon>
        <taxon>Tracheophyta</taxon>
        <taxon>Spermatophyta</taxon>
        <taxon>Magnoliopsida</taxon>
        <taxon>Proteales</taxon>
        <taxon>Nelumbonaceae</taxon>
        <taxon>Nelumbo</taxon>
    </lineage>
</organism>
<dbReference type="GeneID" id="104612946"/>
<dbReference type="PANTHER" id="PTHR31008:SF5">
    <property type="entry name" value="EXPRESSED PROTEIN"/>
    <property type="match status" value="1"/>
</dbReference>
<reference evidence="3 4" key="1">
    <citation type="submission" date="2025-04" db="UniProtKB">
        <authorList>
            <consortium name="RefSeq"/>
        </authorList>
    </citation>
    <scope>IDENTIFICATION</scope>
</reference>
<dbReference type="AlphaFoldDB" id="A0A1U8BBZ0"/>
<gene>
    <name evidence="3 4" type="primary">LOC104612946</name>
</gene>
<protein>
    <submittedName>
        <fullName evidence="3 4">Proteoglycan 4-like isoform X1</fullName>
    </submittedName>
</protein>
<feature type="region of interest" description="Disordered" evidence="1">
    <location>
        <begin position="543"/>
        <end position="760"/>
    </location>
</feature>
<evidence type="ECO:0000313" key="4">
    <source>
        <dbReference type="RefSeq" id="XP_010278913.1"/>
    </source>
</evidence>
<evidence type="ECO:0000256" key="1">
    <source>
        <dbReference type="SAM" id="MobiDB-lite"/>
    </source>
</evidence>
<feature type="compositionally biased region" description="Polar residues" evidence="1">
    <location>
        <begin position="1024"/>
        <end position="1070"/>
    </location>
</feature>
<feature type="region of interest" description="Disordered" evidence="1">
    <location>
        <begin position="798"/>
        <end position="872"/>
    </location>
</feature>
<evidence type="ECO:0000313" key="3">
    <source>
        <dbReference type="RefSeq" id="XP_010278912.1"/>
    </source>
</evidence>
<feature type="compositionally biased region" description="Low complexity" evidence="1">
    <location>
        <begin position="654"/>
        <end position="675"/>
    </location>
</feature>
<evidence type="ECO:0000313" key="2">
    <source>
        <dbReference type="Proteomes" id="UP000189703"/>
    </source>
</evidence>